<dbReference type="AlphaFoldDB" id="A0A1B7NK95"/>
<dbReference type="Proteomes" id="UP000091918">
    <property type="component" value="Unassembled WGS sequence"/>
</dbReference>
<organism evidence="1 2">
    <name type="scientific">Emergomyces africanus</name>
    <dbReference type="NCBI Taxonomy" id="1955775"/>
    <lineage>
        <taxon>Eukaryota</taxon>
        <taxon>Fungi</taxon>
        <taxon>Dikarya</taxon>
        <taxon>Ascomycota</taxon>
        <taxon>Pezizomycotina</taxon>
        <taxon>Eurotiomycetes</taxon>
        <taxon>Eurotiomycetidae</taxon>
        <taxon>Onygenales</taxon>
        <taxon>Ajellomycetaceae</taxon>
        <taxon>Emergomyces</taxon>
    </lineage>
</organism>
<dbReference type="EMBL" id="LGUA01003003">
    <property type="protein sequence ID" value="OAX77233.1"/>
    <property type="molecule type" value="Genomic_DNA"/>
</dbReference>
<accession>A0A1B7NK95</accession>
<evidence type="ECO:0000313" key="1">
    <source>
        <dbReference type="EMBL" id="OAX77233.1"/>
    </source>
</evidence>
<comment type="caution">
    <text evidence="1">The sequence shown here is derived from an EMBL/GenBank/DDBJ whole genome shotgun (WGS) entry which is preliminary data.</text>
</comment>
<evidence type="ECO:0000313" key="2">
    <source>
        <dbReference type="Proteomes" id="UP000091918"/>
    </source>
</evidence>
<proteinExistence type="predicted"/>
<sequence>IDIFVKDFVNIKILFLINIFSDYNQVILNLKF</sequence>
<keyword evidence="2" id="KW-1185">Reference proteome</keyword>
<reference evidence="1 2" key="1">
    <citation type="submission" date="2015-07" db="EMBL/GenBank/DDBJ databases">
        <title>Emmonsia species relationships and genome sequence.</title>
        <authorList>
            <person name="Cuomo C.A."/>
            <person name="Schwartz I.S."/>
            <person name="Kenyon C."/>
            <person name="de Hoog G.S."/>
            <person name="Govender N.P."/>
            <person name="Botha A."/>
            <person name="Moreno L."/>
            <person name="de Vries M."/>
            <person name="Munoz J.F."/>
            <person name="Stielow J.B."/>
        </authorList>
    </citation>
    <scope>NUCLEOTIDE SEQUENCE [LARGE SCALE GENOMIC DNA]</scope>
    <source>
        <strain evidence="1 2">CBS 136260</strain>
    </source>
</reference>
<feature type="non-terminal residue" evidence="1">
    <location>
        <position position="1"/>
    </location>
</feature>
<protein>
    <submittedName>
        <fullName evidence="1">Uncharacterized protein</fullName>
    </submittedName>
</protein>
<gene>
    <name evidence="1" type="ORF">ACJ72_08471</name>
</gene>
<name>A0A1B7NK95_9EURO</name>